<comment type="caution">
    <text evidence="4">The sequence shown here is derived from an EMBL/GenBank/DDBJ whole genome shotgun (WGS) entry which is preliminary data.</text>
</comment>
<dbReference type="Gene3D" id="1.10.530.10">
    <property type="match status" value="1"/>
</dbReference>
<keyword evidence="2" id="KW-0472">Membrane</keyword>
<dbReference type="InterPro" id="IPR053195">
    <property type="entry name" value="Bax-like"/>
</dbReference>
<feature type="domain" description="Mannosyl-glycoprotein endo-beta-N-acetylglucosamidase-like" evidence="3">
    <location>
        <begin position="173"/>
        <end position="304"/>
    </location>
</feature>
<dbReference type="GO" id="GO:0004040">
    <property type="term" value="F:amidase activity"/>
    <property type="evidence" value="ECO:0007669"/>
    <property type="project" value="InterPro"/>
</dbReference>
<keyword evidence="2" id="KW-1133">Transmembrane helix</keyword>
<evidence type="ECO:0000256" key="2">
    <source>
        <dbReference type="SAM" id="Phobius"/>
    </source>
</evidence>
<protein>
    <recommendedName>
        <fullName evidence="3">Mannosyl-glycoprotein endo-beta-N-acetylglucosamidase-like domain-containing protein</fullName>
    </recommendedName>
</protein>
<dbReference type="InterPro" id="IPR002901">
    <property type="entry name" value="MGlyc_endo_b_GlcNAc-like_dom"/>
</dbReference>
<dbReference type="Proteomes" id="UP000315400">
    <property type="component" value="Unassembled WGS sequence"/>
</dbReference>
<name>A0A540VUC4_9GAMM</name>
<evidence type="ECO:0000313" key="4">
    <source>
        <dbReference type="EMBL" id="TQF00327.1"/>
    </source>
</evidence>
<feature type="region of interest" description="Disordered" evidence="1">
    <location>
        <begin position="1"/>
        <end position="23"/>
    </location>
</feature>
<keyword evidence="2" id="KW-0812">Transmembrane</keyword>
<dbReference type="AlphaFoldDB" id="A0A540VUC4"/>
<proteinExistence type="predicted"/>
<dbReference type="PANTHER" id="PTHR40572">
    <property type="entry name" value="PROTEIN BAX"/>
    <property type="match status" value="1"/>
</dbReference>
<dbReference type="Pfam" id="PF01832">
    <property type="entry name" value="Glucosaminidase"/>
    <property type="match status" value="1"/>
</dbReference>
<feature type="transmembrane region" description="Helical" evidence="2">
    <location>
        <begin position="30"/>
        <end position="51"/>
    </location>
</feature>
<evidence type="ECO:0000256" key="1">
    <source>
        <dbReference type="SAM" id="MobiDB-lite"/>
    </source>
</evidence>
<dbReference type="EMBL" id="VIFK01000016">
    <property type="protein sequence ID" value="TQF00327.1"/>
    <property type="molecule type" value="Genomic_DNA"/>
</dbReference>
<sequence>MTNGPIFSRWRSGMPNKDNTPARRSHPLSALIDAIPLTALIAILALWWLGWPGIANSDGETPPLVPVKASSAAQLERTFERADYGWPTQQVPPLTLQAFPADLADVDADLRKSLFFRSVLPIVLAENERIRDQRQQLFQALGEGLPAQRRINIISDLAEEYGVEGEPLEPATWQALKKRVNTVPVALALAQAAKESGWGTSRFALEGNNLFGEWTWKARLGLVPEDRAEGASHYVRVFDNLRHSVRSYLNNLNSHDAYGQFRTLRAQAGDSGQAMSPELMTAGLENYSERGWAYVEDIRSMIQSERLTEVAAGAELTLDPSQVALR</sequence>
<gene>
    <name evidence="4" type="ORF">FKY71_04055</name>
</gene>
<dbReference type="PANTHER" id="PTHR40572:SF1">
    <property type="entry name" value="PROTEIN BAX"/>
    <property type="match status" value="1"/>
</dbReference>
<reference evidence="4 5" key="1">
    <citation type="submission" date="2019-06" db="EMBL/GenBank/DDBJ databases">
        <title>Metagenome assembled Genome of Spiribacter salinus SL48-SHIP from the microbial mat of Salt Lake 48 (Novosibirsk region, Russia).</title>
        <authorList>
            <person name="Shipova A."/>
            <person name="Rozanov A.S."/>
            <person name="Bryanskaya A.V."/>
            <person name="Peltek S.E."/>
        </authorList>
    </citation>
    <scope>NUCLEOTIDE SEQUENCE [LARGE SCALE GENOMIC DNA]</scope>
    <source>
        <strain evidence="4">SL48-SHIP-2</strain>
    </source>
</reference>
<evidence type="ECO:0000259" key="3">
    <source>
        <dbReference type="Pfam" id="PF01832"/>
    </source>
</evidence>
<organism evidence="4 5">
    <name type="scientific">Spiribacter salinus</name>
    <dbReference type="NCBI Taxonomy" id="1335746"/>
    <lineage>
        <taxon>Bacteria</taxon>
        <taxon>Pseudomonadati</taxon>
        <taxon>Pseudomonadota</taxon>
        <taxon>Gammaproteobacteria</taxon>
        <taxon>Chromatiales</taxon>
        <taxon>Ectothiorhodospiraceae</taxon>
        <taxon>Spiribacter</taxon>
    </lineage>
</organism>
<evidence type="ECO:0000313" key="5">
    <source>
        <dbReference type="Proteomes" id="UP000315400"/>
    </source>
</evidence>
<accession>A0A540VUC4</accession>
<dbReference type="STRING" id="1260251.SPISAL_08185"/>